<comment type="caution">
    <text evidence="2">The sequence shown here is derived from an EMBL/GenBank/DDBJ whole genome shotgun (WGS) entry which is preliminary data.</text>
</comment>
<dbReference type="EMBL" id="RQTK01000094">
    <property type="protein sequence ID" value="RUS88010.1"/>
    <property type="molecule type" value="Genomic_DNA"/>
</dbReference>
<evidence type="ECO:0000256" key="1">
    <source>
        <dbReference type="SAM" id="MobiDB-lite"/>
    </source>
</evidence>
<dbReference type="OrthoDB" id="6120423at2759"/>
<gene>
    <name evidence="2" type="ORF">EGW08_004176</name>
</gene>
<dbReference type="Proteomes" id="UP000271974">
    <property type="component" value="Unassembled WGS sequence"/>
</dbReference>
<organism evidence="2 3">
    <name type="scientific">Elysia chlorotica</name>
    <name type="common">Eastern emerald elysia</name>
    <name type="synonym">Sea slug</name>
    <dbReference type="NCBI Taxonomy" id="188477"/>
    <lineage>
        <taxon>Eukaryota</taxon>
        <taxon>Metazoa</taxon>
        <taxon>Spiralia</taxon>
        <taxon>Lophotrochozoa</taxon>
        <taxon>Mollusca</taxon>
        <taxon>Gastropoda</taxon>
        <taxon>Heterobranchia</taxon>
        <taxon>Euthyneura</taxon>
        <taxon>Panpulmonata</taxon>
        <taxon>Sacoglossa</taxon>
        <taxon>Placobranchoidea</taxon>
        <taxon>Plakobranchidae</taxon>
        <taxon>Elysia</taxon>
    </lineage>
</organism>
<feature type="region of interest" description="Disordered" evidence="1">
    <location>
        <begin position="20"/>
        <end position="117"/>
    </location>
</feature>
<accession>A0A433U2I2</accession>
<sequence length="256" mass="28360">MPSAQHEDWCMSKSDRCLHCGRPIRSRGDGQGSHQGADGLEAELFSRTSLNGPKLSREPTDLKEPIPGPGDVNRVRFAGTVQEKIISRNSQNESSPRIMSGSQTHRPPSNGVGSRSTDHTCIKLSKTQNILPNNKHKNPDAQITGTGTLERISPNIHRNAYNLAVSDAHAQTGHRKRKQKRRDMRKSVCSTTGVVFSYFPLLKRPCDGEKPSEPILNVGLRQDNGSKLKLRDAMKHILGTAKLGDYYPGGKKYFNR</sequence>
<name>A0A433U2I2_ELYCH</name>
<evidence type="ECO:0000313" key="2">
    <source>
        <dbReference type="EMBL" id="RUS88010.1"/>
    </source>
</evidence>
<feature type="compositionally biased region" description="Polar residues" evidence="1">
    <location>
        <begin position="87"/>
        <end position="115"/>
    </location>
</feature>
<proteinExistence type="predicted"/>
<evidence type="ECO:0000313" key="3">
    <source>
        <dbReference type="Proteomes" id="UP000271974"/>
    </source>
</evidence>
<dbReference type="AlphaFoldDB" id="A0A433U2I2"/>
<feature type="compositionally biased region" description="Basic and acidic residues" evidence="1">
    <location>
        <begin position="55"/>
        <end position="64"/>
    </location>
</feature>
<keyword evidence="3" id="KW-1185">Reference proteome</keyword>
<protein>
    <submittedName>
        <fullName evidence="2">Uncharacterized protein</fullName>
    </submittedName>
</protein>
<reference evidence="2 3" key="1">
    <citation type="submission" date="2019-01" db="EMBL/GenBank/DDBJ databases">
        <title>A draft genome assembly of the solar-powered sea slug Elysia chlorotica.</title>
        <authorList>
            <person name="Cai H."/>
            <person name="Li Q."/>
            <person name="Fang X."/>
            <person name="Li J."/>
            <person name="Curtis N.E."/>
            <person name="Altenburger A."/>
            <person name="Shibata T."/>
            <person name="Feng M."/>
            <person name="Maeda T."/>
            <person name="Schwartz J.A."/>
            <person name="Shigenobu S."/>
            <person name="Lundholm N."/>
            <person name="Nishiyama T."/>
            <person name="Yang H."/>
            <person name="Hasebe M."/>
            <person name="Li S."/>
            <person name="Pierce S.K."/>
            <person name="Wang J."/>
        </authorList>
    </citation>
    <scope>NUCLEOTIDE SEQUENCE [LARGE SCALE GENOMIC DNA]</scope>
    <source>
        <strain evidence="2">EC2010</strain>
        <tissue evidence="2">Whole organism of an adult</tissue>
    </source>
</reference>